<dbReference type="InterPro" id="IPR017459">
    <property type="entry name" value="Glycosyl_Trfase_fam3_N_dom"/>
</dbReference>
<reference evidence="12" key="1">
    <citation type="journal article" date="2021" name="PeerJ">
        <title>Extensive microbial diversity within the chicken gut microbiome revealed by metagenomics and culture.</title>
        <authorList>
            <person name="Gilroy R."/>
            <person name="Ravi A."/>
            <person name="Getino M."/>
            <person name="Pursley I."/>
            <person name="Horton D.L."/>
            <person name="Alikhan N.F."/>
            <person name="Baker D."/>
            <person name="Gharbi K."/>
            <person name="Hall N."/>
            <person name="Watson M."/>
            <person name="Adriaenssens E.M."/>
            <person name="Foster-Nyarko E."/>
            <person name="Jarju S."/>
            <person name="Secka A."/>
            <person name="Antonio M."/>
            <person name="Oren A."/>
            <person name="Chaudhuri R.R."/>
            <person name="La Ragione R."/>
            <person name="Hildebrand F."/>
            <person name="Pallen M.J."/>
        </authorList>
    </citation>
    <scope>NUCLEOTIDE SEQUENCE</scope>
    <source>
        <strain evidence="12">CHK187-11901</strain>
    </source>
</reference>
<evidence type="ECO:0000256" key="1">
    <source>
        <dbReference type="ARBA" id="ARBA00001066"/>
    </source>
</evidence>
<comment type="catalytic activity">
    <reaction evidence="1">
        <text>2'-deoxyuridine + phosphate = 2-deoxy-alpha-D-ribose 1-phosphate + uracil</text>
        <dbReference type="Rhea" id="RHEA:22824"/>
        <dbReference type="ChEBI" id="CHEBI:16450"/>
        <dbReference type="ChEBI" id="CHEBI:17568"/>
        <dbReference type="ChEBI" id="CHEBI:43474"/>
        <dbReference type="ChEBI" id="CHEBI:57259"/>
        <dbReference type="EC" id="2.4.2.2"/>
    </reaction>
</comment>
<evidence type="ECO:0000256" key="5">
    <source>
        <dbReference type="ARBA" id="ARBA00011889"/>
    </source>
</evidence>
<protein>
    <recommendedName>
        <fullName evidence="6">Pyrimidine-nucleoside phosphorylase</fullName>
        <ecNumber evidence="5">2.4.2.2</ecNumber>
    </recommendedName>
</protein>
<dbReference type="InterPro" id="IPR013102">
    <property type="entry name" value="PYNP_C"/>
</dbReference>
<dbReference type="InterPro" id="IPR035902">
    <property type="entry name" value="Nuc_phospho_transferase"/>
</dbReference>
<dbReference type="PROSITE" id="PS00647">
    <property type="entry name" value="THYMID_PHOSPHORYLASE"/>
    <property type="match status" value="1"/>
</dbReference>
<dbReference type="PANTHER" id="PTHR10515">
    <property type="entry name" value="THYMIDINE PHOSPHORYLASE"/>
    <property type="match status" value="1"/>
</dbReference>
<dbReference type="SUPFAM" id="SSF52418">
    <property type="entry name" value="Nucleoside phosphorylase/phosphoribosyltransferase catalytic domain"/>
    <property type="match status" value="1"/>
</dbReference>
<evidence type="ECO:0000256" key="7">
    <source>
        <dbReference type="ARBA" id="ARBA00022676"/>
    </source>
</evidence>
<keyword evidence="8 12" id="KW-0808">Transferase</keyword>
<dbReference type="EMBL" id="DWWM01000001">
    <property type="protein sequence ID" value="HJC35558.1"/>
    <property type="molecule type" value="Genomic_DNA"/>
</dbReference>
<evidence type="ECO:0000313" key="13">
    <source>
        <dbReference type="Proteomes" id="UP000823896"/>
    </source>
</evidence>
<dbReference type="InterPro" id="IPR018090">
    <property type="entry name" value="Pyrmidine_PPas_bac/euk"/>
</dbReference>
<dbReference type="FunFam" id="3.40.1030.10:FF:000003">
    <property type="entry name" value="Pyrimidine-nucleoside phosphorylase"/>
    <property type="match status" value="1"/>
</dbReference>
<dbReference type="SMART" id="SM00941">
    <property type="entry name" value="PYNP_C"/>
    <property type="match status" value="1"/>
</dbReference>
<dbReference type="InterPro" id="IPR017872">
    <property type="entry name" value="Pyrmidine_PPase_CS"/>
</dbReference>
<feature type="domain" description="Pyrimidine nucleoside phosphorylase C-terminal" evidence="11">
    <location>
        <begin position="345"/>
        <end position="418"/>
    </location>
</feature>
<accession>A0A9D2NQI7</accession>
<dbReference type="Pfam" id="PF02885">
    <property type="entry name" value="Glycos_trans_3N"/>
    <property type="match status" value="1"/>
</dbReference>
<evidence type="ECO:0000256" key="4">
    <source>
        <dbReference type="ARBA" id="ARBA00011738"/>
    </source>
</evidence>
<dbReference type="Pfam" id="PF07831">
    <property type="entry name" value="PYNP_C"/>
    <property type="match status" value="1"/>
</dbReference>
<dbReference type="GO" id="GO:0006206">
    <property type="term" value="P:pyrimidine nucleobase metabolic process"/>
    <property type="evidence" value="ECO:0007669"/>
    <property type="project" value="InterPro"/>
</dbReference>
<comment type="catalytic activity">
    <reaction evidence="9">
        <text>uridine + phosphate = alpha-D-ribose 1-phosphate + uracil</text>
        <dbReference type="Rhea" id="RHEA:24388"/>
        <dbReference type="ChEBI" id="CHEBI:16704"/>
        <dbReference type="ChEBI" id="CHEBI:17568"/>
        <dbReference type="ChEBI" id="CHEBI:43474"/>
        <dbReference type="ChEBI" id="CHEBI:57720"/>
        <dbReference type="EC" id="2.4.2.2"/>
    </reaction>
</comment>
<comment type="similarity">
    <text evidence="3">Belongs to the thymidine/pyrimidine-nucleoside phosphorylase family.</text>
</comment>
<dbReference type="EC" id="2.4.2.2" evidence="5"/>
<dbReference type="SUPFAM" id="SSF54680">
    <property type="entry name" value="Pyrimidine nucleoside phosphorylase C-terminal domain"/>
    <property type="match status" value="1"/>
</dbReference>
<dbReference type="InterPro" id="IPR036566">
    <property type="entry name" value="PYNP-like_C_sf"/>
</dbReference>
<dbReference type="Gene3D" id="3.90.1170.30">
    <property type="entry name" value="Pyrimidine nucleoside phosphorylase-like, C-terminal domain"/>
    <property type="match status" value="1"/>
</dbReference>
<dbReference type="NCBIfam" id="NF004490">
    <property type="entry name" value="PRK05820.1"/>
    <property type="match status" value="1"/>
</dbReference>
<reference evidence="12" key="2">
    <citation type="submission" date="2021-04" db="EMBL/GenBank/DDBJ databases">
        <authorList>
            <person name="Gilroy R."/>
        </authorList>
    </citation>
    <scope>NUCLEOTIDE SEQUENCE</scope>
    <source>
        <strain evidence="12">CHK187-11901</strain>
    </source>
</reference>
<dbReference type="Gene3D" id="3.40.1030.10">
    <property type="entry name" value="Nucleoside phosphorylase/phosphoribosyltransferase catalytic domain"/>
    <property type="match status" value="1"/>
</dbReference>
<name>A0A9D2NQI7_9FIRM</name>
<dbReference type="GO" id="GO:0005829">
    <property type="term" value="C:cytosol"/>
    <property type="evidence" value="ECO:0007669"/>
    <property type="project" value="TreeGrafter"/>
</dbReference>
<evidence type="ECO:0000313" key="12">
    <source>
        <dbReference type="EMBL" id="HJC35558.1"/>
    </source>
</evidence>
<dbReference type="PIRSF" id="PIRSF000478">
    <property type="entry name" value="TP_PyNP"/>
    <property type="match status" value="1"/>
</dbReference>
<dbReference type="InterPro" id="IPR000312">
    <property type="entry name" value="Glycosyl_Trfase_fam3"/>
</dbReference>
<comment type="caution">
    <text evidence="12">The sequence shown here is derived from an EMBL/GenBank/DDBJ whole genome shotgun (WGS) entry which is preliminary data.</text>
</comment>
<comment type="function">
    <text evidence="2">Catalyzes phosphorolysis of the pyrimidine nucleosides uridine, thymidine and 2'-deoxyuridine with the formation of the corresponding pyrimidine base and ribose-1-phosphate.</text>
</comment>
<dbReference type="GO" id="GO:0004645">
    <property type="term" value="F:1,4-alpha-oligoglucan phosphorylase activity"/>
    <property type="evidence" value="ECO:0007669"/>
    <property type="project" value="InterPro"/>
</dbReference>
<dbReference type="GO" id="GO:0006213">
    <property type="term" value="P:pyrimidine nucleoside metabolic process"/>
    <property type="evidence" value="ECO:0007669"/>
    <property type="project" value="InterPro"/>
</dbReference>
<dbReference type="InterPro" id="IPR000053">
    <property type="entry name" value="Thymidine/pyrmidine_PPase"/>
</dbReference>
<dbReference type="GO" id="GO:0009032">
    <property type="term" value="F:thymidine phosphorylase activity"/>
    <property type="evidence" value="ECO:0007669"/>
    <property type="project" value="TreeGrafter"/>
</dbReference>
<dbReference type="NCBIfam" id="TIGR02644">
    <property type="entry name" value="Y_phosphoryl"/>
    <property type="match status" value="1"/>
</dbReference>
<dbReference type="PANTHER" id="PTHR10515:SF0">
    <property type="entry name" value="THYMIDINE PHOSPHORYLASE"/>
    <property type="match status" value="1"/>
</dbReference>
<gene>
    <name evidence="12" type="ORF">H9702_00300</name>
</gene>
<dbReference type="SUPFAM" id="SSF47648">
    <property type="entry name" value="Nucleoside phosphorylase/phosphoribosyltransferase N-terminal domain"/>
    <property type="match status" value="1"/>
</dbReference>
<evidence type="ECO:0000259" key="11">
    <source>
        <dbReference type="SMART" id="SM00941"/>
    </source>
</evidence>
<organism evidence="12 13">
    <name type="scientific">Candidatus Merdibacter merdavium</name>
    <dbReference type="NCBI Taxonomy" id="2838692"/>
    <lineage>
        <taxon>Bacteria</taxon>
        <taxon>Bacillati</taxon>
        <taxon>Bacillota</taxon>
        <taxon>Erysipelotrichia</taxon>
        <taxon>Erysipelotrichales</taxon>
        <taxon>Erysipelotrichaceae</taxon>
        <taxon>Merdibacter</taxon>
    </lineage>
</organism>
<keyword evidence="7 12" id="KW-0328">Glycosyltransferase</keyword>
<dbReference type="Gene3D" id="1.20.970.10">
    <property type="entry name" value="Transferase, Pyrimidine Nucleoside Phosphorylase, Chain C"/>
    <property type="match status" value="1"/>
</dbReference>
<dbReference type="InterPro" id="IPR036320">
    <property type="entry name" value="Glycosyl_Trfase_fam3_N_dom_sf"/>
</dbReference>
<dbReference type="Pfam" id="PF00591">
    <property type="entry name" value="Glycos_transf_3"/>
    <property type="match status" value="1"/>
</dbReference>
<evidence type="ECO:0000256" key="3">
    <source>
        <dbReference type="ARBA" id="ARBA00006915"/>
    </source>
</evidence>
<dbReference type="AlphaFoldDB" id="A0A9D2NQI7"/>
<comment type="catalytic activity">
    <reaction evidence="10">
        <text>thymidine + phosphate = 2-deoxy-alpha-D-ribose 1-phosphate + thymine</text>
        <dbReference type="Rhea" id="RHEA:16037"/>
        <dbReference type="ChEBI" id="CHEBI:17748"/>
        <dbReference type="ChEBI" id="CHEBI:17821"/>
        <dbReference type="ChEBI" id="CHEBI:43474"/>
        <dbReference type="ChEBI" id="CHEBI:57259"/>
        <dbReference type="EC" id="2.4.2.2"/>
    </reaction>
</comment>
<evidence type="ECO:0000256" key="2">
    <source>
        <dbReference type="ARBA" id="ARBA00003877"/>
    </source>
</evidence>
<evidence type="ECO:0000256" key="9">
    <source>
        <dbReference type="ARBA" id="ARBA00048453"/>
    </source>
</evidence>
<sequence>MEMLKLIEKKKRGKALSDQELHEMIAAYVRHQIPDYQMSAFLMAVWFQGMDMAETLALCDAMIQSGATLDLSGISGVKCDKHSSGGVGDKTTLVLAPLVSACGATVAKMSGRGLGHTGGTIDKLESIPGLRTDLDPETFYHQAKTIHLVISAQNSQLVPADGMLYALRDVSGTVDSMPLIAASIMSKKIAAGCDAILLDVKYGEGAFMHDRAQAEALSQCMKEIGRQFGRDVKCVLSDMNMPLGNAIGNILEVKEAISTLRGNGPQALQALCEDEGSIMLMQAKLAASYPEGKAMIRAAMQDGRGLCRFREMVKAQGGDVSCIDDPSRFASAPFIFTVNSSCDGEVRMIHALAIGTLAMELGAGRQSLHDTIDPRVGIVLLCHKDMKVCRGDPIAQVHAASPLDQQWLDRLQKAIEIR</sequence>
<proteinExistence type="inferred from homology"/>
<dbReference type="Proteomes" id="UP000823896">
    <property type="component" value="Unassembled WGS sequence"/>
</dbReference>
<evidence type="ECO:0000256" key="10">
    <source>
        <dbReference type="ARBA" id="ARBA00048525"/>
    </source>
</evidence>
<comment type="subunit">
    <text evidence="4">Homodimer.</text>
</comment>
<evidence type="ECO:0000256" key="8">
    <source>
        <dbReference type="ARBA" id="ARBA00022679"/>
    </source>
</evidence>
<evidence type="ECO:0000256" key="6">
    <source>
        <dbReference type="ARBA" id="ARBA00014680"/>
    </source>
</evidence>